<dbReference type="KEGG" id="tap:GZ22_03480"/>
<dbReference type="Pfam" id="PF03466">
    <property type="entry name" value="LysR_substrate"/>
    <property type="match status" value="1"/>
</dbReference>
<dbReference type="GeneID" id="34221963"/>
<dbReference type="RefSeq" id="WP_038558630.1">
    <property type="nucleotide sequence ID" value="NZ_CP008876.1"/>
</dbReference>
<dbReference type="PANTHER" id="PTHR30419:SF30">
    <property type="entry name" value="LYSR FAMILY TRANSCRIPTIONAL REGULATOR"/>
    <property type="match status" value="1"/>
</dbReference>
<sequence length="316" mass="36105">MNIDGLESFLSVVSNKSISKASKALHITQPTLSTRIRKLEEELDFVLLKRSWDGIELTEEGYFFLPYAIELLGELQDASFALTGVNKISYQLLSSITAGKDELRIGINIWLAPVFNHIIIPYMQEHFPHIPFKFITRPTNVLKKLLEYDSIQFSIHYENRAKTPFLCEPLLQDELVFLCHKDDATILDGKLANSNKLDKKLIVFEHAALTNNLDKISSLLGLVQAKDYQMVDDVQNMLAFVESGHGFTVLPRSILYHISEQRMTNIVTLPIDDLNYTASVSLEYRENSQFQEPISGLTKKLKQFVQGMYKEKELSE</sequence>
<dbReference type="SUPFAM" id="SSF53850">
    <property type="entry name" value="Periplasmic binding protein-like II"/>
    <property type="match status" value="1"/>
</dbReference>
<dbReference type="PANTHER" id="PTHR30419">
    <property type="entry name" value="HTH-TYPE TRANSCRIPTIONAL REGULATOR YBHD"/>
    <property type="match status" value="1"/>
</dbReference>
<dbReference type="PROSITE" id="PS50931">
    <property type="entry name" value="HTH_LYSR"/>
    <property type="match status" value="1"/>
</dbReference>
<dbReference type="CDD" id="cd05466">
    <property type="entry name" value="PBP2_LTTR_substrate"/>
    <property type="match status" value="1"/>
</dbReference>
<feature type="domain" description="HTH lysR-type" evidence="5">
    <location>
        <begin position="1"/>
        <end position="58"/>
    </location>
</feature>
<name>A0A075LHU7_9BACI</name>
<keyword evidence="2" id="KW-0805">Transcription regulation</keyword>
<dbReference type="PRINTS" id="PR00039">
    <property type="entry name" value="HTHLYSR"/>
</dbReference>
<dbReference type="Pfam" id="PF00126">
    <property type="entry name" value="HTH_1"/>
    <property type="match status" value="1"/>
</dbReference>
<dbReference type="AlphaFoldDB" id="A0A075LHU7"/>
<accession>A0A075LHU7</accession>
<organism evidence="6 7">
    <name type="scientific">Terribacillus saccharophilus</name>
    <dbReference type="NCBI Taxonomy" id="361277"/>
    <lineage>
        <taxon>Bacteria</taxon>
        <taxon>Bacillati</taxon>
        <taxon>Bacillota</taxon>
        <taxon>Bacilli</taxon>
        <taxon>Bacillales</taxon>
        <taxon>Bacillaceae</taxon>
        <taxon>Terribacillus</taxon>
    </lineage>
</organism>
<evidence type="ECO:0000313" key="6">
    <source>
        <dbReference type="EMBL" id="AIF65796.1"/>
    </source>
</evidence>
<evidence type="ECO:0000256" key="4">
    <source>
        <dbReference type="ARBA" id="ARBA00023163"/>
    </source>
</evidence>
<keyword evidence="4" id="KW-0804">Transcription</keyword>
<dbReference type="OrthoDB" id="107670at2"/>
<dbReference type="Gene3D" id="1.10.10.10">
    <property type="entry name" value="Winged helix-like DNA-binding domain superfamily/Winged helix DNA-binding domain"/>
    <property type="match status" value="1"/>
</dbReference>
<dbReference type="Gene3D" id="3.40.190.10">
    <property type="entry name" value="Periplasmic binding protein-like II"/>
    <property type="match status" value="2"/>
</dbReference>
<dbReference type="InterPro" id="IPR000847">
    <property type="entry name" value="LysR_HTH_N"/>
</dbReference>
<evidence type="ECO:0000259" key="5">
    <source>
        <dbReference type="PROSITE" id="PS50931"/>
    </source>
</evidence>
<protein>
    <recommendedName>
        <fullName evidence="5">HTH lysR-type domain-containing protein</fullName>
    </recommendedName>
</protein>
<dbReference type="GO" id="GO:0003700">
    <property type="term" value="F:DNA-binding transcription factor activity"/>
    <property type="evidence" value="ECO:0007669"/>
    <property type="project" value="InterPro"/>
</dbReference>
<reference evidence="6 7" key="1">
    <citation type="submission" date="2014-07" db="EMBL/GenBank/DDBJ databases">
        <title>Complete genome sequence of a moderately halophilic bacterium Terribacillus aidingensis MP602, isolated from Cryptomeria fortunei in Tianmu mountain in China.</title>
        <authorList>
            <person name="Wang Y."/>
            <person name="Lu P."/>
            <person name="Zhang L."/>
        </authorList>
    </citation>
    <scope>NUCLEOTIDE SEQUENCE [LARGE SCALE GENOMIC DNA]</scope>
    <source>
        <strain evidence="6 7">MP602</strain>
    </source>
</reference>
<evidence type="ECO:0000256" key="1">
    <source>
        <dbReference type="ARBA" id="ARBA00009437"/>
    </source>
</evidence>
<dbReference type="InterPro" id="IPR036390">
    <property type="entry name" value="WH_DNA-bd_sf"/>
</dbReference>
<evidence type="ECO:0000256" key="3">
    <source>
        <dbReference type="ARBA" id="ARBA00023125"/>
    </source>
</evidence>
<dbReference type="InterPro" id="IPR005119">
    <property type="entry name" value="LysR_subst-bd"/>
</dbReference>
<dbReference type="InterPro" id="IPR036388">
    <property type="entry name" value="WH-like_DNA-bd_sf"/>
</dbReference>
<dbReference type="SUPFAM" id="SSF46785">
    <property type="entry name" value="Winged helix' DNA-binding domain"/>
    <property type="match status" value="1"/>
</dbReference>
<dbReference type="EMBL" id="CP008876">
    <property type="protein sequence ID" value="AIF65796.1"/>
    <property type="molecule type" value="Genomic_DNA"/>
</dbReference>
<comment type="similarity">
    <text evidence="1">Belongs to the LysR transcriptional regulatory family.</text>
</comment>
<keyword evidence="3" id="KW-0238">DNA-binding</keyword>
<evidence type="ECO:0000256" key="2">
    <source>
        <dbReference type="ARBA" id="ARBA00023015"/>
    </source>
</evidence>
<dbReference type="GO" id="GO:0005829">
    <property type="term" value="C:cytosol"/>
    <property type="evidence" value="ECO:0007669"/>
    <property type="project" value="TreeGrafter"/>
</dbReference>
<dbReference type="InterPro" id="IPR050950">
    <property type="entry name" value="HTH-type_LysR_regulators"/>
</dbReference>
<dbReference type="Proteomes" id="UP000027980">
    <property type="component" value="Chromosome"/>
</dbReference>
<gene>
    <name evidence="6" type="ORF">GZ22_03480</name>
</gene>
<dbReference type="GO" id="GO:0003677">
    <property type="term" value="F:DNA binding"/>
    <property type="evidence" value="ECO:0007669"/>
    <property type="project" value="UniProtKB-KW"/>
</dbReference>
<dbReference type="HOGENOM" id="CLU_828587_0_0_9"/>
<evidence type="ECO:0000313" key="7">
    <source>
        <dbReference type="Proteomes" id="UP000027980"/>
    </source>
</evidence>
<dbReference type="FunFam" id="1.10.10.10:FF:000001">
    <property type="entry name" value="LysR family transcriptional regulator"/>
    <property type="match status" value="1"/>
</dbReference>
<proteinExistence type="inferred from homology"/>